<proteinExistence type="predicted"/>
<accession>A0A7J7KN43</accession>
<organism evidence="1 2">
    <name type="scientific">Bugula neritina</name>
    <name type="common">Brown bryozoan</name>
    <name type="synonym">Sertularia neritina</name>
    <dbReference type="NCBI Taxonomy" id="10212"/>
    <lineage>
        <taxon>Eukaryota</taxon>
        <taxon>Metazoa</taxon>
        <taxon>Spiralia</taxon>
        <taxon>Lophotrochozoa</taxon>
        <taxon>Bryozoa</taxon>
        <taxon>Gymnolaemata</taxon>
        <taxon>Cheilostomatida</taxon>
        <taxon>Flustrina</taxon>
        <taxon>Buguloidea</taxon>
        <taxon>Bugulidae</taxon>
        <taxon>Bugula</taxon>
    </lineage>
</organism>
<protein>
    <submittedName>
        <fullName evidence="1">Uncharacterized protein</fullName>
    </submittedName>
</protein>
<gene>
    <name evidence="1" type="ORF">EB796_002107</name>
</gene>
<dbReference type="Proteomes" id="UP000593567">
    <property type="component" value="Unassembled WGS sequence"/>
</dbReference>
<keyword evidence="2" id="KW-1185">Reference proteome</keyword>
<dbReference type="OrthoDB" id="6150559at2759"/>
<dbReference type="AlphaFoldDB" id="A0A7J7KN43"/>
<evidence type="ECO:0000313" key="2">
    <source>
        <dbReference type="Proteomes" id="UP000593567"/>
    </source>
</evidence>
<evidence type="ECO:0000313" key="1">
    <source>
        <dbReference type="EMBL" id="KAF6039581.1"/>
    </source>
</evidence>
<name>A0A7J7KN43_BUGNE</name>
<reference evidence="1" key="1">
    <citation type="submission" date="2020-06" db="EMBL/GenBank/DDBJ databases">
        <title>Draft genome of Bugula neritina, a colonial animal packing powerful symbionts and potential medicines.</title>
        <authorList>
            <person name="Rayko M."/>
        </authorList>
    </citation>
    <scope>NUCLEOTIDE SEQUENCE [LARGE SCALE GENOMIC DNA]</scope>
    <source>
        <strain evidence="1">Kwan_BN1</strain>
    </source>
</reference>
<sequence>MEQNIDEVIVVSTGGYSAFADDECEVMQEEKLVADHIRALDNCFHGLSKDKCRMLAFDYAKANNISTPANWIKDGMAGKRPHRILRSFTLIQL</sequence>
<comment type="caution">
    <text evidence="1">The sequence shown here is derived from an EMBL/GenBank/DDBJ whole genome shotgun (WGS) entry which is preliminary data.</text>
</comment>
<dbReference type="EMBL" id="VXIV02000236">
    <property type="protein sequence ID" value="KAF6039581.1"/>
    <property type="molecule type" value="Genomic_DNA"/>
</dbReference>